<proteinExistence type="predicted"/>
<reference evidence="1 2" key="1">
    <citation type="submission" date="2014-04" db="EMBL/GenBank/DDBJ databases">
        <authorList>
            <consortium name="DOE Joint Genome Institute"/>
            <person name="Kuo A."/>
            <person name="Kohler A."/>
            <person name="Nagy L.G."/>
            <person name="Floudas D."/>
            <person name="Copeland A."/>
            <person name="Barry K.W."/>
            <person name="Cichocki N."/>
            <person name="Veneault-Fourrey C."/>
            <person name="LaButti K."/>
            <person name="Lindquist E.A."/>
            <person name="Lipzen A."/>
            <person name="Lundell T."/>
            <person name="Morin E."/>
            <person name="Murat C."/>
            <person name="Sun H."/>
            <person name="Tunlid A."/>
            <person name="Henrissat B."/>
            <person name="Grigoriev I.V."/>
            <person name="Hibbett D.S."/>
            <person name="Martin F."/>
            <person name="Nordberg H.P."/>
            <person name="Cantor M.N."/>
            <person name="Hua S.X."/>
        </authorList>
    </citation>
    <scope>NUCLEOTIDE SEQUENCE [LARGE SCALE GENOMIC DNA]</scope>
    <source>
        <strain evidence="1 2">Foug A</strain>
    </source>
</reference>
<reference evidence="2" key="2">
    <citation type="submission" date="2015-01" db="EMBL/GenBank/DDBJ databases">
        <title>Evolutionary Origins and Diversification of the Mycorrhizal Mutualists.</title>
        <authorList>
            <consortium name="DOE Joint Genome Institute"/>
            <consortium name="Mycorrhizal Genomics Consortium"/>
            <person name="Kohler A."/>
            <person name="Kuo A."/>
            <person name="Nagy L.G."/>
            <person name="Floudas D."/>
            <person name="Copeland A."/>
            <person name="Barry K.W."/>
            <person name="Cichocki N."/>
            <person name="Veneault-Fourrey C."/>
            <person name="LaButti K."/>
            <person name="Lindquist E.A."/>
            <person name="Lipzen A."/>
            <person name="Lundell T."/>
            <person name="Morin E."/>
            <person name="Murat C."/>
            <person name="Riley R."/>
            <person name="Ohm R."/>
            <person name="Sun H."/>
            <person name="Tunlid A."/>
            <person name="Henrissat B."/>
            <person name="Grigoriev I.V."/>
            <person name="Hibbett D.S."/>
            <person name="Martin F."/>
        </authorList>
    </citation>
    <scope>NUCLEOTIDE SEQUENCE [LARGE SCALE GENOMIC DNA]</scope>
    <source>
        <strain evidence="2">Foug A</strain>
    </source>
</reference>
<evidence type="ECO:0000313" key="1">
    <source>
        <dbReference type="EMBL" id="KIM52634.1"/>
    </source>
</evidence>
<organism evidence="1 2">
    <name type="scientific">Scleroderma citrinum Foug A</name>
    <dbReference type="NCBI Taxonomy" id="1036808"/>
    <lineage>
        <taxon>Eukaryota</taxon>
        <taxon>Fungi</taxon>
        <taxon>Dikarya</taxon>
        <taxon>Basidiomycota</taxon>
        <taxon>Agaricomycotina</taxon>
        <taxon>Agaricomycetes</taxon>
        <taxon>Agaricomycetidae</taxon>
        <taxon>Boletales</taxon>
        <taxon>Sclerodermatineae</taxon>
        <taxon>Sclerodermataceae</taxon>
        <taxon>Scleroderma</taxon>
    </lineage>
</organism>
<gene>
    <name evidence="1" type="ORF">SCLCIDRAFT_1223581</name>
</gene>
<sequence length="52" mass="6332">MRLSAQPAKLLRLKEHSHENLRQIYKETTSLVRRRISKHNSRFRLKYRANIS</sequence>
<name>A0A0C3D8D3_9AGAM</name>
<keyword evidence="2" id="KW-1185">Reference proteome</keyword>
<protein>
    <submittedName>
        <fullName evidence="1">Uncharacterized protein</fullName>
    </submittedName>
</protein>
<accession>A0A0C3D8D3</accession>
<dbReference type="EMBL" id="KN822205">
    <property type="protein sequence ID" value="KIM52634.1"/>
    <property type="molecule type" value="Genomic_DNA"/>
</dbReference>
<evidence type="ECO:0000313" key="2">
    <source>
        <dbReference type="Proteomes" id="UP000053989"/>
    </source>
</evidence>
<dbReference type="InParanoid" id="A0A0C3D8D3"/>
<dbReference type="AlphaFoldDB" id="A0A0C3D8D3"/>
<dbReference type="HOGENOM" id="CLU_3088604_0_0_1"/>
<dbReference type="Proteomes" id="UP000053989">
    <property type="component" value="Unassembled WGS sequence"/>
</dbReference>